<dbReference type="AlphaFoldDB" id="A0A1H6YGW0"/>
<keyword evidence="3" id="KW-0732">Signal</keyword>
<dbReference type="GO" id="GO:0005975">
    <property type="term" value="P:carbohydrate metabolic process"/>
    <property type="evidence" value="ECO:0007669"/>
    <property type="project" value="InterPro"/>
</dbReference>
<dbReference type="Gene3D" id="2.60.120.260">
    <property type="entry name" value="Galactose-binding domain-like"/>
    <property type="match status" value="1"/>
</dbReference>
<feature type="domain" description="Glycosyl hydrolase family 31 C-terminal" evidence="6">
    <location>
        <begin position="707"/>
        <end position="791"/>
    </location>
</feature>
<dbReference type="EMBL" id="FNYC01000006">
    <property type="protein sequence ID" value="SEJ36450.1"/>
    <property type="molecule type" value="Genomic_DNA"/>
</dbReference>
<protein>
    <submittedName>
        <fullName evidence="7">Glycosyl hydrolases family 2, sugar binding domain</fullName>
    </submittedName>
</protein>
<dbReference type="RefSeq" id="WP_091336997.1">
    <property type="nucleotide sequence ID" value="NZ_FNYC01000006.1"/>
</dbReference>
<dbReference type="SUPFAM" id="SSF51011">
    <property type="entry name" value="Glycosyl hydrolase domain"/>
    <property type="match status" value="1"/>
</dbReference>
<dbReference type="Pfam" id="PF21365">
    <property type="entry name" value="Glyco_hydro_31_3rd"/>
    <property type="match status" value="1"/>
</dbReference>
<feature type="domain" description="Glycoside hydrolase family 31 TIM barrel" evidence="4">
    <location>
        <begin position="511"/>
        <end position="698"/>
    </location>
</feature>
<dbReference type="OrthoDB" id="176168at2"/>
<keyword evidence="8" id="KW-1185">Reference proteome</keyword>
<dbReference type="InterPro" id="IPR013780">
    <property type="entry name" value="Glyco_hydro_b"/>
</dbReference>
<dbReference type="Pfam" id="PF17137">
    <property type="entry name" value="DUF5110"/>
    <property type="match status" value="1"/>
</dbReference>
<dbReference type="SUPFAM" id="SSF51445">
    <property type="entry name" value="(Trans)glycosidases"/>
    <property type="match status" value="2"/>
</dbReference>
<gene>
    <name evidence="7" type="ORF">SAMN04487997_3158</name>
</gene>
<feature type="chain" id="PRO_5011645514" evidence="3">
    <location>
        <begin position="25"/>
        <end position="944"/>
    </location>
</feature>
<evidence type="ECO:0000259" key="4">
    <source>
        <dbReference type="Pfam" id="PF01055"/>
    </source>
</evidence>
<dbReference type="InterPro" id="IPR000322">
    <property type="entry name" value="Glyco_hydro_31_TIM"/>
</dbReference>
<evidence type="ECO:0000256" key="1">
    <source>
        <dbReference type="ARBA" id="ARBA00007806"/>
    </source>
</evidence>
<name>A0A1H6YGW0_9GAMM</name>
<evidence type="ECO:0000313" key="8">
    <source>
        <dbReference type="Proteomes" id="UP000199420"/>
    </source>
</evidence>
<dbReference type="InterPro" id="IPR048395">
    <property type="entry name" value="Glyco_hydro_31_C"/>
</dbReference>
<dbReference type="Gene3D" id="3.20.20.80">
    <property type="entry name" value="Glycosidases"/>
    <property type="match status" value="2"/>
</dbReference>
<evidence type="ECO:0000256" key="3">
    <source>
        <dbReference type="SAM" id="SignalP"/>
    </source>
</evidence>
<evidence type="ECO:0000259" key="5">
    <source>
        <dbReference type="Pfam" id="PF17137"/>
    </source>
</evidence>
<dbReference type="InterPro" id="IPR033403">
    <property type="entry name" value="DUF5110"/>
</dbReference>
<feature type="domain" description="DUF5110" evidence="5">
    <location>
        <begin position="807"/>
        <end position="877"/>
    </location>
</feature>
<sequence length="944" mass="105724">MSVRRMVRLLAIGLFVSWMPAAIAQSATGSTVVAGKARFEFLTASLVRMEYAPSGHFADAPTAVVQRRDWPAVAVHASHEQAWLVLATDAVTLRYRQGGGPFSADNLEVIWHGPGGRVRWHPGQVDDRNLGGLTYSLDDLRTANVPADTRDSPVGIVIPGIGVPLRKAAPGLLSRSGWALIDDSRTPLWNVRTQWIEPRPDAAGQDWYLFTYAGDYRGVLRDYAQLCGAIPMVPRDVFGPWVTDFNFEYFPGTAEAARPDFLRYDQQALQDEVTRLRGYGIPFDTLVLDFAWHNYGWDGGYDWSPLVPRPQPFIDWLHARGIKLALNDHPGYANTKESILSFSDTHAPQVLKDLGRPLPPRPSFDMDVAGHWRFAPDPHDLGLDRHWFAPGFDDGHWKPIRTDLAWQAQGWPDYRGPGWYRTRVRLPDHLPAHLYLYLGEVAQDYRLFVDGTEVQHSHVPWPRRLTTADIAPYAKAGQANVIALRVVPGKRGGGILRGPVALRDVPPPERIAFDLSDRHQADVFMRDLHLPLMRQGVDLWWVDGGSGAAGMPGLDPQMWTNKVFYDDARKTTGERPFILGRYGGWGSERYPGFFTGDTWSEWPVLAYEVAFTARGGNVGVPYISHDIGGFHGGRIDFDLYARWIEFGTFSPILRMHSAHANPREGNLRMPWVYGDKGVALMRKYFTLREQLIPYLYTQAWLAHRDTMPILRPLYLAWPALDESYRHPYEYLFGGSMLVAPVLAPGGNVTVWLPPGAWIDFFTGKRYAGGSSFSARYAVDEIPVFVREGAIVPEQAPSPYSEARPLDPLIVNVYGRGQGRFELYEDDGHSLAYERGAYALTPIAHTTGIDGSQELVVGPTRGHFAGQQAARSYELRLHMADRPASMRVEGKPFADWRWDATGNVAVVRLSRQDVRRPVTVRWLRGTAAPVASNTAAMAQVPRIAL</sequence>
<dbReference type="GO" id="GO:0004553">
    <property type="term" value="F:hydrolase activity, hydrolyzing O-glycosyl compounds"/>
    <property type="evidence" value="ECO:0007669"/>
    <property type="project" value="InterPro"/>
</dbReference>
<dbReference type="Gene3D" id="2.60.40.1180">
    <property type="entry name" value="Golgi alpha-mannosidase II"/>
    <property type="match status" value="2"/>
</dbReference>
<evidence type="ECO:0000256" key="2">
    <source>
        <dbReference type="RuleBase" id="RU361185"/>
    </source>
</evidence>
<dbReference type="STRING" id="529704.SAMN02927913_2283"/>
<dbReference type="PANTHER" id="PTHR43863:SF2">
    <property type="entry name" value="MALTASE-GLUCOAMYLASE"/>
    <property type="match status" value="1"/>
</dbReference>
<keyword evidence="2" id="KW-0326">Glycosidase</keyword>
<feature type="domain" description="Glycoside hydrolase family 31 TIM barrel" evidence="4">
    <location>
        <begin position="264"/>
        <end position="340"/>
    </location>
</feature>
<keyword evidence="2 7" id="KW-0378">Hydrolase</keyword>
<dbReference type="InterPro" id="IPR051816">
    <property type="entry name" value="Glycosyl_Hydrolase_31"/>
</dbReference>
<dbReference type="PANTHER" id="PTHR43863">
    <property type="entry name" value="HYDROLASE, PUTATIVE (AFU_ORTHOLOGUE AFUA_1G03140)-RELATED"/>
    <property type="match status" value="1"/>
</dbReference>
<feature type="signal peptide" evidence="3">
    <location>
        <begin position="1"/>
        <end position="24"/>
    </location>
</feature>
<comment type="similarity">
    <text evidence="1 2">Belongs to the glycosyl hydrolase 31 family.</text>
</comment>
<dbReference type="Pfam" id="PF01055">
    <property type="entry name" value="Glyco_hydro_31_2nd"/>
    <property type="match status" value="2"/>
</dbReference>
<organism evidence="7 8">
    <name type="scientific">Frateuria terrea</name>
    <dbReference type="NCBI Taxonomy" id="529704"/>
    <lineage>
        <taxon>Bacteria</taxon>
        <taxon>Pseudomonadati</taxon>
        <taxon>Pseudomonadota</taxon>
        <taxon>Gammaproteobacteria</taxon>
        <taxon>Lysobacterales</taxon>
        <taxon>Rhodanobacteraceae</taxon>
        <taxon>Frateuria</taxon>
    </lineage>
</organism>
<evidence type="ECO:0000313" key="7">
    <source>
        <dbReference type="EMBL" id="SEJ36450.1"/>
    </source>
</evidence>
<reference evidence="7 8" key="1">
    <citation type="submission" date="2016-10" db="EMBL/GenBank/DDBJ databases">
        <authorList>
            <person name="de Groot N.N."/>
        </authorList>
    </citation>
    <scope>NUCLEOTIDE SEQUENCE [LARGE SCALE GENOMIC DNA]</scope>
    <source>
        <strain evidence="7 8">DSM 26515</strain>
    </source>
</reference>
<dbReference type="InterPro" id="IPR017853">
    <property type="entry name" value="GH"/>
</dbReference>
<accession>A0A1H6YGW0</accession>
<evidence type="ECO:0000259" key="6">
    <source>
        <dbReference type="Pfam" id="PF21365"/>
    </source>
</evidence>
<proteinExistence type="inferred from homology"/>
<dbReference type="Proteomes" id="UP000199420">
    <property type="component" value="Unassembled WGS sequence"/>
</dbReference>